<dbReference type="EMBL" id="CP002547">
    <property type="protein sequence ID" value="ADY57440.1"/>
    <property type="molecule type" value="Genomic_DNA"/>
</dbReference>
<organism evidence="4 5">
    <name type="scientific">Syntrophobotulus glycolicus (strain DSM 8271 / FlGlyR)</name>
    <dbReference type="NCBI Taxonomy" id="645991"/>
    <lineage>
        <taxon>Bacteria</taxon>
        <taxon>Bacillati</taxon>
        <taxon>Bacillota</taxon>
        <taxon>Clostridia</taxon>
        <taxon>Eubacteriales</taxon>
        <taxon>Desulfitobacteriaceae</taxon>
        <taxon>Syntrophobotulus</taxon>
    </lineage>
</organism>
<dbReference type="Gene3D" id="1.10.8.10">
    <property type="entry name" value="DNA helicase RuvA subunit, C-terminal domain"/>
    <property type="match status" value="1"/>
</dbReference>
<keyword evidence="2" id="KW-0812">Transmembrane</keyword>
<protein>
    <recommendedName>
        <fullName evidence="3">DUF4342 domain-containing protein</fullName>
    </recommendedName>
</protein>
<evidence type="ECO:0000313" key="4">
    <source>
        <dbReference type="EMBL" id="ADY57440.1"/>
    </source>
</evidence>
<dbReference type="STRING" id="645991.Sgly_3174"/>
<gene>
    <name evidence="4" type="ordered locus">Sgly_3174</name>
</gene>
<keyword evidence="2" id="KW-1133">Transmembrane helix</keyword>
<dbReference type="SUPFAM" id="SSF46934">
    <property type="entry name" value="UBA-like"/>
    <property type="match status" value="1"/>
</dbReference>
<feature type="compositionally biased region" description="Basic and acidic residues" evidence="1">
    <location>
        <begin position="169"/>
        <end position="184"/>
    </location>
</feature>
<dbReference type="Pfam" id="PF14242">
    <property type="entry name" value="DUF4342"/>
    <property type="match status" value="1"/>
</dbReference>
<dbReference type="RefSeq" id="WP_013626165.1">
    <property type="nucleotide sequence ID" value="NC_015172.1"/>
</dbReference>
<dbReference type="CDD" id="cd14360">
    <property type="entry name" value="UBA_NAC_like_bac"/>
    <property type="match status" value="1"/>
</dbReference>
<proteinExistence type="predicted"/>
<dbReference type="KEGG" id="sgy:Sgly_3174"/>
<keyword evidence="5" id="KW-1185">Reference proteome</keyword>
<evidence type="ECO:0000256" key="1">
    <source>
        <dbReference type="SAM" id="MobiDB-lite"/>
    </source>
</evidence>
<name>F0T1L6_SYNGF</name>
<dbReference type="AlphaFoldDB" id="F0T1L6"/>
<evidence type="ECO:0000259" key="3">
    <source>
        <dbReference type="Pfam" id="PF14242"/>
    </source>
</evidence>
<reference evidence="5" key="2">
    <citation type="submission" date="2011-02" db="EMBL/GenBank/DDBJ databases">
        <title>The complete genome of Syntrophobotulus glycolicus DSM 8271.</title>
        <authorList>
            <person name="Lucas S."/>
            <person name="Copeland A."/>
            <person name="Lapidus A."/>
            <person name="Bruce D."/>
            <person name="Goodwin L."/>
            <person name="Pitluck S."/>
            <person name="Kyrpides N."/>
            <person name="Mavromatis K."/>
            <person name="Pagani I."/>
            <person name="Ivanova N."/>
            <person name="Mikhailova N."/>
            <person name="Chertkov O."/>
            <person name="Held B."/>
            <person name="Detter J.C."/>
            <person name="Tapia R."/>
            <person name="Han C."/>
            <person name="Land M."/>
            <person name="Hauser L."/>
            <person name="Markowitz V."/>
            <person name="Cheng J.-F."/>
            <person name="Hugenholtz P."/>
            <person name="Woyke T."/>
            <person name="Wu D."/>
            <person name="Spring S."/>
            <person name="Schroeder M."/>
            <person name="Brambilla E."/>
            <person name="Klenk H.-P."/>
            <person name="Eisen J.A."/>
        </authorList>
    </citation>
    <scope>NUCLEOTIDE SEQUENCE [LARGE SCALE GENOMIC DNA]</scope>
    <source>
        <strain evidence="5">DSM 8271 / FlGlyR</strain>
    </source>
</reference>
<dbReference type="InterPro" id="IPR025642">
    <property type="entry name" value="DUF4342"/>
</dbReference>
<dbReference type="OrthoDB" id="3183239at2"/>
<dbReference type="HOGENOM" id="CLU_115782_0_1_9"/>
<dbReference type="InterPro" id="IPR009060">
    <property type="entry name" value="UBA-like_sf"/>
</dbReference>
<feature type="compositionally biased region" description="Polar residues" evidence="1">
    <location>
        <begin position="159"/>
        <end position="168"/>
    </location>
</feature>
<feature type="region of interest" description="Disordered" evidence="1">
    <location>
        <begin position="146"/>
        <end position="193"/>
    </location>
</feature>
<sequence>MNISMEQIDEMRKRTNCSYQEAKELLGKNNGDLLEAIVEFEKKYGHRDKHKHQERKQGKARVKELIRKGFLTRFMIEKENTTILNIPVNILILAVFVTIPAFWAWPVVLVAVYLMGYKIRIRKEEGQDVNLSAMVDELGSKVRTATEKIYEKPEKKAPDQNQDVQGNEKTGHKEENRPEKKKEDEDYNEITVE</sequence>
<evidence type="ECO:0000256" key="2">
    <source>
        <dbReference type="SAM" id="Phobius"/>
    </source>
</evidence>
<dbReference type="Proteomes" id="UP000007488">
    <property type="component" value="Chromosome"/>
</dbReference>
<accession>F0T1L6</accession>
<keyword evidence="2" id="KW-0472">Membrane</keyword>
<feature type="compositionally biased region" description="Basic and acidic residues" evidence="1">
    <location>
        <begin position="146"/>
        <end position="158"/>
    </location>
</feature>
<evidence type="ECO:0000313" key="5">
    <source>
        <dbReference type="Proteomes" id="UP000007488"/>
    </source>
</evidence>
<feature type="domain" description="DUF4342" evidence="3">
    <location>
        <begin position="57"/>
        <end position="123"/>
    </location>
</feature>
<feature type="transmembrane region" description="Helical" evidence="2">
    <location>
        <begin position="90"/>
        <end position="114"/>
    </location>
</feature>
<dbReference type="eggNOG" id="COG0264">
    <property type="taxonomic scope" value="Bacteria"/>
</dbReference>
<reference evidence="4 5" key="1">
    <citation type="journal article" date="2011" name="Stand. Genomic Sci.">
        <title>Complete genome sequence of Syntrophobotulus glycolicus type strain (FlGlyR).</title>
        <authorList>
            <person name="Han C."/>
            <person name="Mwirichia R."/>
            <person name="Chertkov O."/>
            <person name="Held B."/>
            <person name="Lapidus A."/>
            <person name="Nolan M."/>
            <person name="Lucas S."/>
            <person name="Hammon N."/>
            <person name="Deshpande S."/>
            <person name="Cheng J.F."/>
            <person name="Tapia R."/>
            <person name="Goodwin L."/>
            <person name="Pitluck S."/>
            <person name="Huntemann M."/>
            <person name="Liolios K."/>
            <person name="Ivanova N."/>
            <person name="Pagani I."/>
            <person name="Mavromatis K."/>
            <person name="Ovchinikova G."/>
            <person name="Pati A."/>
            <person name="Chen A."/>
            <person name="Palaniappan K."/>
            <person name="Land M."/>
            <person name="Hauser L."/>
            <person name="Brambilla E.M."/>
            <person name="Rohde M."/>
            <person name="Spring S."/>
            <person name="Sikorski J."/>
            <person name="Goker M."/>
            <person name="Woyke T."/>
            <person name="Bristow J."/>
            <person name="Eisen J.A."/>
            <person name="Markowitz V."/>
            <person name="Hugenholtz P."/>
            <person name="Kyrpides N.C."/>
            <person name="Klenk H.P."/>
            <person name="Detter J.C."/>
        </authorList>
    </citation>
    <scope>NUCLEOTIDE SEQUENCE [LARGE SCALE GENOMIC DNA]</scope>
    <source>
        <strain evidence="5">DSM 8271 / FlGlyR</strain>
    </source>
</reference>